<dbReference type="InterPro" id="IPR037208">
    <property type="entry name" value="Spo0E-like_sf"/>
</dbReference>
<dbReference type="InterPro" id="IPR018540">
    <property type="entry name" value="Spo0E-like"/>
</dbReference>
<dbReference type="EMBL" id="JBHUPG010000031">
    <property type="protein sequence ID" value="MFD2913489.1"/>
    <property type="molecule type" value="Genomic_DNA"/>
</dbReference>
<evidence type="ECO:0000313" key="2">
    <source>
        <dbReference type="Proteomes" id="UP001597561"/>
    </source>
</evidence>
<proteinExistence type="predicted"/>
<dbReference type="InterPro" id="IPR036638">
    <property type="entry name" value="HLH_DNA-bd_sf"/>
</dbReference>
<dbReference type="SUPFAM" id="SSF140500">
    <property type="entry name" value="BAS1536-like"/>
    <property type="match status" value="1"/>
</dbReference>
<evidence type="ECO:0000313" key="1">
    <source>
        <dbReference type="EMBL" id="MFD2913489.1"/>
    </source>
</evidence>
<gene>
    <name evidence="1" type="ORF">ACFS5P_16500</name>
</gene>
<comment type="caution">
    <text evidence="1">The sequence shown here is derived from an EMBL/GenBank/DDBJ whole genome shotgun (WGS) entry which is preliminary data.</text>
</comment>
<reference evidence="2" key="1">
    <citation type="journal article" date="2019" name="Int. J. Syst. Evol. Microbiol.">
        <title>The Global Catalogue of Microorganisms (GCM) 10K type strain sequencing project: providing services to taxonomists for standard genome sequencing and annotation.</title>
        <authorList>
            <consortium name="The Broad Institute Genomics Platform"/>
            <consortium name="The Broad Institute Genome Sequencing Center for Infectious Disease"/>
            <person name="Wu L."/>
            <person name="Ma J."/>
        </authorList>
    </citation>
    <scope>NUCLEOTIDE SEQUENCE [LARGE SCALE GENOMIC DNA]</scope>
    <source>
        <strain evidence="2">KCTC 13528</strain>
    </source>
</reference>
<dbReference type="Pfam" id="PF09388">
    <property type="entry name" value="SpoOE-like"/>
    <property type="match status" value="1"/>
</dbReference>
<protein>
    <submittedName>
        <fullName evidence="1">Spo0E family sporulation regulatory protein-aspartic acid phosphatase</fullName>
    </submittedName>
</protein>
<dbReference type="RefSeq" id="WP_204728407.1">
    <property type="nucleotide sequence ID" value="NZ_JAFBDK010000003.1"/>
</dbReference>
<dbReference type="Gene3D" id="4.10.280.10">
    <property type="entry name" value="Helix-loop-helix DNA-binding domain"/>
    <property type="match status" value="1"/>
</dbReference>
<dbReference type="Proteomes" id="UP001597561">
    <property type="component" value="Unassembled WGS sequence"/>
</dbReference>
<keyword evidence="2" id="KW-1185">Reference proteome</keyword>
<organism evidence="1 2">
    <name type="scientific">Jeotgalibacillus terrae</name>
    <dbReference type="NCBI Taxonomy" id="587735"/>
    <lineage>
        <taxon>Bacteria</taxon>
        <taxon>Bacillati</taxon>
        <taxon>Bacillota</taxon>
        <taxon>Bacilli</taxon>
        <taxon>Bacillales</taxon>
        <taxon>Caryophanaceae</taxon>
        <taxon>Jeotgalibacillus</taxon>
    </lineage>
</organism>
<name>A0ABW5ZKG2_9BACL</name>
<accession>A0ABW5ZKG2</accession>
<sequence>MNKSEKELEDHILLKREAMIKSGLSNGLLHTETLKLSHELDQLICESQKRKLEHS</sequence>